<dbReference type="RefSeq" id="XP_029341489.1">
    <property type="nucleotide sequence ID" value="XM_029485629.1"/>
</dbReference>
<reference evidence="2" key="2">
    <citation type="submission" date="2022-06" db="UniProtKB">
        <authorList>
            <consortium name="EnsemblMetazoa"/>
        </authorList>
    </citation>
    <scope>IDENTIFICATION</scope>
</reference>
<dbReference type="OrthoDB" id="6627000at2759"/>
<dbReference type="Proteomes" id="UP000007819">
    <property type="component" value="Chromosome X"/>
</dbReference>
<accession>A0A8R2JLK1</accession>
<protein>
    <submittedName>
        <fullName evidence="2">Uncharacterized protein</fullName>
    </submittedName>
</protein>
<keyword evidence="1" id="KW-0472">Membrane</keyword>
<proteinExistence type="predicted"/>
<keyword evidence="3" id="KW-1185">Reference proteome</keyword>
<dbReference type="AlphaFoldDB" id="A0A8R2JLK1"/>
<reference evidence="3" key="1">
    <citation type="submission" date="2010-06" db="EMBL/GenBank/DDBJ databases">
        <authorList>
            <person name="Jiang H."/>
            <person name="Abraham K."/>
            <person name="Ali S."/>
            <person name="Alsbrooks S.L."/>
            <person name="Anim B.N."/>
            <person name="Anosike U.S."/>
            <person name="Attaway T."/>
            <person name="Bandaranaike D.P."/>
            <person name="Battles P.K."/>
            <person name="Bell S.N."/>
            <person name="Bell A.V."/>
            <person name="Beltran B."/>
            <person name="Bickham C."/>
            <person name="Bustamante Y."/>
            <person name="Caleb T."/>
            <person name="Canada A."/>
            <person name="Cardenas V."/>
            <person name="Carter K."/>
            <person name="Chacko J."/>
            <person name="Chandrabose M.N."/>
            <person name="Chavez D."/>
            <person name="Chavez A."/>
            <person name="Chen L."/>
            <person name="Chu H.-S."/>
            <person name="Claassen K.J."/>
            <person name="Cockrell R."/>
            <person name="Collins M."/>
            <person name="Cooper J.A."/>
            <person name="Cree A."/>
            <person name="Curry S.M."/>
            <person name="Da Y."/>
            <person name="Dao M.D."/>
            <person name="Das B."/>
            <person name="Davila M.-L."/>
            <person name="Davy-Carroll L."/>
            <person name="Denson S."/>
            <person name="Dinh H."/>
            <person name="Ebong V.E."/>
            <person name="Edwards J.R."/>
            <person name="Egan A."/>
            <person name="El-Daye J."/>
            <person name="Escobedo L."/>
            <person name="Fernandez S."/>
            <person name="Fernando P.R."/>
            <person name="Flagg N."/>
            <person name="Forbes L.D."/>
            <person name="Fowler R.G."/>
            <person name="Fu Q."/>
            <person name="Gabisi R.A."/>
            <person name="Ganer J."/>
            <person name="Garbino Pronczuk A."/>
            <person name="Garcia R.M."/>
            <person name="Garner T."/>
            <person name="Garrett T.E."/>
            <person name="Gonzalez D.A."/>
            <person name="Hamid H."/>
            <person name="Hawkins E.S."/>
            <person name="Hirani K."/>
            <person name="Hogues M.E."/>
            <person name="Hollins B."/>
            <person name="Hsiao C.-H."/>
            <person name="Jabil R."/>
            <person name="James M.L."/>
            <person name="Jhangiani S.N."/>
            <person name="Johnson B."/>
            <person name="Johnson Q."/>
            <person name="Joshi V."/>
            <person name="Kalu J.B."/>
            <person name="Kam C."/>
            <person name="Kashfia A."/>
            <person name="Keebler J."/>
            <person name="Kisamo H."/>
            <person name="Kovar C.L."/>
            <person name="Lago L.A."/>
            <person name="Lai C.-Y."/>
            <person name="Laidlaw J."/>
            <person name="Lara F."/>
            <person name="Le T.-K."/>
            <person name="Lee S.L."/>
            <person name="Legall F.H."/>
            <person name="Lemon S.J."/>
            <person name="Lewis L.R."/>
            <person name="Li B."/>
            <person name="Liu Y."/>
            <person name="Liu Y.-S."/>
            <person name="Lopez J."/>
            <person name="Lozado R.J."/>
            <person name="Lu J."/>
            <person name="Madu R.C."/>
            <person name="Maheshwari M."/>
            <person name="Maheshwari R."/>
            <person name="Malloy K."/>
            <person name="Martinez E."/>
            <person name="Mathew T."/>
            <person name="Mercado I.C."/>
            <person name="Mercado C."/>
            <person name="Meyer B."/>
            <person name="Montgomery K."/>
            <person name="Morgan M.B."/>
            <person name="Munidasa M."/>
            <person name="Nazareth L.V."/>
            <person name="Nelson J."/>
            <person name="Ng B.M."/>
            <person name="Nguyen N.B."/>
            <person name="Nguyen P.Q."/>
            <person name="Nguyen T."/>
            <person name="Obregon M."/>
            <person name="Okwuonu G.O."/>
            <person name="Onwere C.G."/>
            <person name="Orozco G."/>
            <person name="Parra A."/>
            <person name="Patel S."/>
            <person name="Patil S."/>
            <person name="Perez A."/>
            <person name="Perez Y."/>
            <person name="Pham C."/>
            <person name="Primus E.L."/>
            <person name="Pu L.-L."/>
            <person name="Puazo M."/>
            <person name="Qin X."/>
            <person name="Quiroz J.B."/>
            <person name="Reese J."/>
            <person name="Richards S."/>
            <person name="Rives C.M."/>
            <person name="Robberts R."/>
            <person name="Ruiz S.J."/>
            <person name="Ruiz M.J."/>
            <person name="Santibanez J."/>
            <person name="Schneider B.W."/>
            <person name="Sisson I."/>
            <person name="Smith M."/>
            <person name="Sodergren E."/>
            <person name="Song X.-Z."/>
            <person name="Song B.B."/>
            <person name="Summersgill H."/>
            <person name="Thelus R."/>
            <person name="Thornton R.D."/>
            <person name="Trejos Z.Y."/>
            <person name="Usmani K."/>
            <person name="Vattathil S."/>
            <person name="Villasana D."/>
            <person name="Walker D.L."/>
            <person name="Wang S."/>
            <person name="Wang K."/>
            <person name="White C.S."/>
            <person name="Williams A.C."/>
            <person name="Williamson J."/>
            <person name="Wilson K."/>
            <person name="Woghiren I.O."/>
            <person name="Woodworth J.R."/>
            <person name="Worley K.C."/>
            <person name="Wright R.A."/>
            <person name="Wu W."/>
            <person name="Young L."/>
            <person name="Zhang L."/>
            <person name="Zhang J."/>
            <person name="Zhu Y."/>
            <person name="Muzny D.M."/>
            <person name="Weinstock G."/>
            <person name="Gibbs R.A."/>
        </authorList>
    </citation>
    <scope>NUCLEOTIDE SEQUENCE [LARGE SCALE GENOMIC DNA]</scope>
    <source>
        <strain evidence="3">LSR1</strain>
    </source>
</reference>
<keyword evidence="1" id="KW-0812">Transmembrane</keyword>
<dbReference type="EnsemblMetazoa" id="XM_029485629.1">
    <property type="protein sequence ID" value="XP_029341489.1"/>
    <property type="gene ID" value="LOC115033307"/>
</dbReference>
<evidence type="ECO:0000256" key="1">
    <source>
        <dbReference type="SAM" id="Phobius"/>
    </source>
</evidence>
<evidence type="ECO:0000313" key="3">
    <source>
        <dbReference type="Proteomes" id="UP000007819"/>
    </source>
</evidence>
<evidence type="ECO:0000313" key="2">
    <source>
        <dbReference type="EnsemblMetazoa" id="XP_029341489.1"/>
    </source>
</evidence>
<feature type="transmembrane region" description="Helical" evidence="1">
    <location>
        <begin position="57"/>
        <end position="79"/>
    </location>
</feature>
<sequence length="106" mass="11954">MTKEENIPVYLVNILRLWMSDSSLLVGVDPLVRPVTCSVPQCSVLCLSLWYVNYDDLLMMNVLAGGQLIGFWLVVVGVARTGQVLEDQINSLLDRVEAWMTIRDLK</sequence>
<name>A0A8R2JLK1_ACYPI</name>
<dbReference type="GeneID" id="115033307"/>
<keyword evidence="1" id="KW-1133">Transmembrane helix</keyword>
<organism evidence="2 3">
    <name type="scientific">Acyrthosiphon pisum</name>
    <name type="common">Pea aphid</name>
    <dbReference type="NCBI Taxonomy" id="7029"/>
    <lineage>
        <taxon>Eukaryota</taxon>
        <taxon>Metazoa</taxon>
        <taxon>Ecdysozoa</taxon>
        <taxon>Arthropoda</taxon>
        <taxon>Hexapoda</taxon>
        <taxon>Insecta</taxon>
        <taxon>Pterygota</taxon>
        <taxon>Neoptera</taxon>
        <taxon>Paraneoptera</taxon>
        <taxon>Hemiptera</taxon>
        <taxon>Sternorrhyncha</taxon>
        <taxon>Aphidomorpha</taxon>
        <taxon>Aphidoidea</taxon>
        <taxon>Aphididae</taxon>
        <taxon>Macrosiphini</taxon>
        <taxon>Acyrthosiphon</taxon>
    </lineage>
</organism>
<dbReference type="KEGG" id="api:115033307"/>